<feature type="domain" description="Methyltransferase type 11" evidence="1">
    <location>
        <begin position="46"/>
        <end position="138"/>
    </location>
</feature>
<dbReference type="InterPro" id="IPR013216">
    <property type="entry name" value="Methyltransf_11"/>
</dbReference>
<dbReference type="CDD" id="cd02440">
    <property type="entry name" value="AdoMet_MTases"/>
    <property type="match status" value="1"/>
</dbReference>
<reference evidence="2" key="2">
    <citation type="submission" date="2025-09" db="UniProtKB">
        <authorList>
            <consortium name="Ensembl"/>
        </authorList>
    </citation>
    <scope>IDENTIFICATION</scope>
</reference>
<sequence length="271" mass="30884">MATRLFEGKAHASYYQKFRFSPPQEIQDLIFSYMGERLTKPYGFAVDVGCGTGQSTRILVPYFEKILGTDISPAQIDEAEKADDFPNLTYSACPAEELPVDDASVDLVTACAAVHWFDTEKFLKEVDRILKPRGCLAFFTYVPDMEVHYKDRSEQLTKVFSKVQDALDPYVNDKVYHVKTGYKDIFDAIPYTDKKRVEKITVKMPMTVAEVLGLMQTFSMYQSFLKAEPEKAKELVVATEQRFLEILEVSTTEAKVELWMNNVCLLASKPE</sequence>
<dbReference type="Ensembl" id="ENSLLET00000046861.1">
    <property type="protein sequence ID" value="ENSLLEP00000045064.1"/>
    <property type="gene ID" value="ENSLLEG00000028586.1"/>
</dbReference>
<organism evidence="2 3">
    <name type="scientific">Leptobrachium leishanense</name>
    <name type="common">Leishan spiny toad</name>
    <dbReference type="NCBI Taxonomy" id="445787"/>
    <lineage>
        <taxon>Eukaryota</taxon>
        <taxon>Metazoa</taxon>
        <taxon>Chordata</taxon>
        <taxon>Craniata</taxon>
        <taxon>Vertebrata</taxon>
        <taxon>Euteleostomi</taxon>
        <taxon>Amphibia</taxon>
        <taxon>Batrachia</taxon>
        <taxon>Anura</taxon>
        <taxon>Pelobatoidea</taxon>
        <taxon>Megophryidae</taxon>
        <taxon>Leptobrachium</taxon>
    </lineage>
</organism>
<evidence type="ECO:0000313" key="3">
    <source>
        <dbReference type="Proteomes" id="UP000694569"/>
    </source>
</evidence>
<evidence type="ECO:0000313" key="2">
    <source>
        <dbReference type="Ensembl" id="ENSLLEP00000045064.1"/>
    </source>
</evidence>
<evidence type="ECO:0000259" key="1">
    <source>
        <dbReference type="Pfam" id="PF08241"/>
    </source>
</evidence>
<dbReference type="InterPro" id="IPR029063">
    <property type="entry name" value="SAM-dependent_MTases_sf"/>
</dbReference>
<dbReference type="FunFam" id="3.40.50.150:FF:000370">
    <property type="entry name" value="Si:ch211-93g23.2"/>
    <property type="match status" value="1"/>
</dbReference>
<dbReference type="SUPFAM" id="SSF53335">
    <property type="entry name" value="S-adenosyl-L-methionine-dependent methyltransferases"/>
    <property type="match status" value="1"/>
</dbReference>
<dbReference type="Pfam" id="PF08241">
    <property type="entry name" value="Methyltransf_11"/>
    <property type="match status" value="1"/>
</dbReference>
<dbReference type="PANTHER" id="PTHR44942:SF12">
    <property type="entry name" value="S-ADENOSYLMETHIONINE-DEPENDENT METHYLTRANSFERASE CRG1 ISOFORM X2-RELATED"/>
    <property type="match status" value="1"/>
</dbReference>
<keyword evidence="3" id="KW-1185">Reference proteome</keyword>
<accession>A0A8C5R3C2</accession>
<reference evidence="2" key="1">
    <citation type="submission" date="2025-08" db="UniProtKB">
        <authorList>
            <consortium name="Ensembl"/>
        </authorList>
    </citation>
    <scope>IDENTIFICATION</scope>
</reference>
<name>A0A8C5R3C2_9ANUR</name>
<dbReference type="InterPro" id="IPR051052">
    <property type="entry name" value="Diverse_substrate_MTase"/>
</dbReference>
<dbReference type="GeneTree" id="ENSGT00940000163794"/>
<dbReference type="Proteomes" id="UP000694569">
    <property type="component" value="Unplaced"/>
</dbReference>
<dbReference type="GO" id="GO:0008757">
    <property type="term" value="F:S-adenosylmethionine-dependent methyltransferase activity"/>
    <property type="evidence" value="ECO:0007669"/>
    <property type="project" value="InterPro"/>
</dbReference>
<protein>
    <recommendedName>
        <fullName evidence="1">Methyltransferase type 11 domain-containing protein</fullName>
    </recommendedName>
</protein>
<dbReference type="OrthoDB" id="506498at2759"/>
<dbReference type="AlphaFoldDB" id="A0A8C5R3C2"/>
<dbReference type="PANTHER" id="PTHR44942">
    <property type="entry name" value="METHYLTRANSF_11 DOMAIN-CONTAINING PROTEIN"/>
    <property type="match status" value="1"/>
</dbReference>
<proteinExistence type="predicted"/>
<dbReference type="Gene3D" id="3.40.50.150">
    <property type="entry name" value="Vaccinia Virus protein VP39"/>
    <property type="match status" value="1"/>
</dbReference>